<sequence length="256" mass="27672">MPASVKLSQEFEGELVVLFVESQNTPQPEAERFVYERGWMAGNGLWTHERPCSSGSGTLPSCVLLGIDGKVLMKGNPGSIKSDLEDAIADQIDLAKELPEGAPSSAKKAWKAFAERDYMDALDGLAKIEAKGREDAAGAAQLRAQVEAKIDLELARIDRLLELGYPLDALVLATELDGLLAEHPTFGPRAAAALAMFEAEDLQPELEAAQAFDKIYAKVREDGVDDSRKKLEKFAEKYAGSKAAERASHLASIAKD</sequence>
<keyword evidence="2" id="KW-1185">Reference proteome</keyword>
<gene>
    <name evidence="1" type="ORF">Pla133_29000</name>
</gene>
<organism evidence="1 2">
    <name type="scientific">Engelhardtia mirabilis</name>
    <dbReference type="NCBI Taxonomy" id="2528011"/>
    <lineage>
        <taxon>Bacteria</taxon>
        <taxon>Pseudomonadati</taxon>
        <taxon>Planctomycetota</taxon>
        <taxon>Planctomycetia</taxon>
        <taxon>Planctomycetia incertae sedis</taxon>
        <taxon>Engelhardtia</taxon>
    </lineage>
</organism>
<reference evidence="1 2" key="1">
    <citation type="submission" date="2019-02" db="EMBL/GenBank/DDBJ databases">
        <title>Deep-cultivation of Planctomycetes and their phenomic and genomic characterization uncovers novel biology.</title>
        <authorList>
            <person name="Wiegand S."/>
            <person name="Jogler M."/>
            <person name="Boedeker C."/>
            <person name="Pinto D."/>
            <person name="Vollmers J."/>
            <person name="Rivas-Marin E."/>
            <person name="Kohn T."/>
            <person name="Peeters S.H."/>
            <person name="Heuer A."/>
            <person name="Rast P."/>
            <person name="Oberbeckmann S."/>
            <person name="Bunk B."/>
            <person name="Jeske O."/>
            <person name="Meyerdierks A."/>
            <person name="Storesund J.E."/>
            <person name="Kallscheuer N."/>
            <person name="Luecker S."/>
            <person name="Lage O.M."/>
            <person name="Pohl T."/>
            <person name="Merkel B.J."/>
            <person name="Hornburger P."/>
            <person name="Mueller R.-W."/>
            <person name="Bruemmer F."/>
            <person name="Labrenz M."/>
            <person name="Spormann A.M."/>
            <person name="Op den Camp H."/>
            <person name="Overmann J."/>
            <person name="Amann R."/>
            <person name="Jetten M.S.M."/>
            <person name="Mascher T."/>
            <person name="Medema M.H."/>
            <person name="Devos D.P."/>
            <person name="Kaster A.-K."/>
            <person name="Ovreas L."/>
            <person name="Rohde M."/>
            <person name="Galperin M.Y."/>
            <person name="Jogler C."/>
        </authorList>
    </citation>
    <scope>NUCLEOTIDE SEQUENCE [LARGE SCALE GENOMIC DNA]</scope>
    <source>
        <strain evidence="1 2">Pla133</strain>
    </source>
</reference>
<accession>A0A518BLG5</accession>
<dbReference type="EMBL" id="CP036287">
    <property type="protein sequence ID" value="QDU67811.1"/>
    <property type="molecule type" value="Genomic_DNA"/>
</dbReference>
<evidence type="ECO:0000313" key="1">
    <source>
        <dbReference type="EMBL" id="QDU67811.1"/>
    </source>
</evidence>
<dbReference type="AlphaFoldDB" id="A0A518BLG5"/>
<dbReference type="Proteomes" id="UP000316921">
    <property type="component" value="Chromosome"/>
</dbReference>
<name>A0A518BLG5_9BACT</name>
<evidence type="ECO:0000313" key="2">
    <source>
        <dbReference type="Proteomes" id="UP000316921"/>
    </source>
</evidence>
<protein>
    <submittedName>
        <fullName evidence="1">Uncharacterized protein</fullName>
    </submittedName>
</protein>
<proteinExistence type="predicted"/>
<dbReference type="KEGG" id="pbap:Pla133_29000"/>
<dbReference type="RefSeq" id="WP_419195390.1">
    <property type="nucleotide sequence ID" value="NZ_CP036287.1"/>
</dbReference>